<reference evidence="2 3" key="1">
    <citation type="submission" date="2018-02" db="EMBL/GenBank/DDBJ databases">
        <title>The genomes of Aspergillus section Nigri reveals drivers in fungal speciation.</title>
        <authorList>
            <consortium name="DOE Joint Genome Institute"/>
            <person name="Vesth T.C."/>
            <person name="Nybo J."/>
            <person name="Theobald S."/>
            <person name="Brandl J."/>
            <person name="Frisvad J.C."/>
            <person name="Nielsen K.F."/>
            <person name="Lyhne E.K."/>
            <person name="Kogle M.E."/>
            <person name="Kuo A."/>
            <person name="Riley R."/>
            <person name="Clum A."/>
            <person name="Nolan M."/>
            <person name="Lipzen A."/>
            <person name="Salamov A."/>
            <person name="Henrissat B."/>
            <person name="Wiebenga A."/>
            <person name="De vries R.P."/>
            <person name="Grigoriev I.V."/>
            <person name="Mortensen U.H."/>
            <person name="Andersen M.R."/>
            <person name="Baker S.E."/>
        </authorList>
    </citation>
    <scope>NUCLEOTIDE SEQUENCE [LARGE SCALE GENOMIC DNA]</scope>
    <source>
        <strain evidence="2 3">CBS 101889</strain>
    </source>
</reference>
<dbReference type="VEuPathDB" id="FungiDB:BO97DRAFT_167320"/>
<accession>A0A395HPL6</accession>
<evidence type="ECO:0000256" key="1">
    <source>
        <dbReference type="SAM" id="MobiDB-lite"/>
    </source>
</evidence>
<protein>
    <submittedName>
        <fullName evidence="2">Uncharacterized protein</fullName>
    </submittedName>
</protein>
<dbReference type="RefSeq" id="XP_025548720.1">
    <property type="nucleotide sequence ID" value="XM_025690272.1"/>
</dbReference>
<name>A0A395HPL6_ASPHC</name>
<gene>
    <name evidence="2" type="ORF">BO97DRAFT_167320</name>
</gene>
<evidence type="ECO:0000313" key="2">
    <source>
        <dbReference type="EMBL" id="RAL09566.1"/>
    </source>
</evidence>
<dbReference type="EMBL" id="KZ824303">
    <property type="protein sequence ID" value="RAL09566.1"/>
    <property type="molecule type" value="Genomic_DNA"/>
</dbReference>
<keyword evidence="3" id="KW-1185">Reference proteome</keyword>
<dbReference type="AlphaFoldDB" id="A0A395HPL6"/>
<feature type="compositionally biased region" description="Pro residues" evidence="1">
    <location>
        <begin position="1"/>
        <end position="12"/>
    </location>
</feature>
<dbReference type="Proteomes" id="UP000248961">
    <property type="component" value="Unassembled WGS sequence"/>
</dbReference>
<feature type="region of interest" description="Disordered" evidence="1">
    <location>
        <begin position="1"/>
        <end position="22"/>
    </location>
</feature>
<proteinExistence type="predicted"/>
<sequence length="87" mass="9983">MPPRTIPMPNGPISPISKHPPRLSSPLRSLLELISLRQCSFRRMEDSPRRAIKALSSSSPIWPCSFFLFHLSRPLLSIPIRLIRFVH</sequence>
<dbReference type="GeneID" id="37194561"/>
<organism evidence="2 3">
    <name type="scientific">Aspergillus homomorphus (strain CBS 101889)</name>
    <dbReference type="NCBI Taxonomy" id="1450537"/>
    <lineage>
        <taxon>Eukaryota</taxon>
        <taxon>Fungi</taxon>
        <taxon>Dikarya</taxon>
        <taxon>Ascomycota</taxon>
        <taxon>Pezizomycotina</taxon>
        <taxon>Eurotiomycetes</taxon>
        <taxon>Eurotiomycetidae</taxon>
        <taxon>Eurotiales</taxon>
        <taxon>Aspergillaceae</taxon>
        <taxon>Aspergillus</taxon>
        <taxon>Aspergillus subgen. Circumdati</taxon>
    </lineage>
</organism>
<evidence type="ECO:0000313" key="3">
    <source>
        <dbReference type="Proteomes" id="UP000248961"/>
    </source>
</evidence>